<dbReference type="RefSeq" id="WP_218140327.1">
    <property type="nucleotide sequence ID" value="NZ_FOXF01000020.1"/>
</dbReference>
<dbReference type="InterPro" id="IPR036736">
    <property type="entry name" value="ACP-like_sf"/>
</dbReference>
<dbReference type="Pfam" id="PF00550">
    <property type="entry name" value="PP-binding"/>
    <property type="match status" value="1"/>
</dbReference>
<accession>A0A662ZIS0</accession>
<evidence type="ECO:0000256" key="3">
    <source>
        <dbReference type="ARBA" id="ARBA00022553"/>
    </source>
</evidence>
<dbReference type="InterPro" id="IPR009081">
    <property type="entry name" value="PP-bd_ACP"/>
</dbReference>
<evidence type="ECO:0000256" key="2">
    <source>
        <dbReference type="ARBA" id="ARBA00022450"/>
    </source>
</evidence>
<keyword evidence="2" id="KW-0596">Phosphopantetheine</keyword>
<dbReference type="GO" id="GO:0044550">
    <property type="term" value="P:secondary metabolite biosynthetic process"/>
    <property type="evidence" value="ECO:0007669"/>
    <property type="project" value="TreeGrafter"/>
</dbReference>
<dbReference type="Gene3D" id="3.30.300.30">
    <property type="match status" value="1"/>
</dbReference>
<dbReference type="InterPro" id="IPR025110">
    <property type="entry name" value="AMP-bd_C"/>
</dbReference>
<reference evidence="5 6" key="1">
    <citation type="submission" date="2016-10" db="EMBL/GenBank/DDBJ databases">
        <authorList>
            <person name="Varghese N."/>
            <person name="Submissions S."/>
        </authorList>
    </citation>
    <scope>NUCLEOTIDE SEQUENCE [LARGE SCALE GENOMIC DNA]</scope>
    <source>
        <strain evidence="5 6">DSM 1361</strain>
    </source>
</reference>
<protein>
    <submittedName>
        <fullName evidence="5">AMP-binding enzyme C-terminal domain-containing protein</fullName>
    </submittedName>
</protein>
<keyword evidence="3" id="KW-0597">Phosphoprotein</keyword>
<dbReference type="PANTHER" id="PTHR45527:SF1">
    <property type="entry name" value="FATTY ACID SYNTHASE"/>
    <property type="match status" value="1"/>
</dbReference>
<evidence type="ECO:0000313" key="6">
    <source>
        <dbReference type="Proteomes" id="UP000243745"/>
    </source>
</evidence>
<evidence type="ECO:0000313" key="5">
    <source>
        <dbReference type="EMBL" id="SFP39072.1"/>
    </source>
</evidence>
<feature type="non-terminal residue" evidence="5">
    <location>
        <position position="1"/>
    </location>
</feature>
<comment type="cofactor">
    <cofactor evidence="1">
        <name>pantetheine 4'-phosphate</name>
        <dbReference type="ChEBI" id="CHEBI:47942"/>
    </cofactor>
</comment>
<evidence type="ECO:0000259" key="4">
    <source>
        <dbReference type="PROSITE" id="PS50075"/>
    </source>
</evidence>
<dbReference type="Pfam" id="PF13193">
    <property type="entry name" value="AMP-binding_C"/>
    <property type="match status" value="1"/>
</dbReference>
<proteinExistence type="predicted"/>
<dbReference type="FunFam" id="1.10.1200.10:FF:000005">
    <property type="entry name" value="Nonribosomal peptide synthetase 1"/>
    <property type="match status" value="1"/>
</dbReference>
<dbReference type="GO" id="GO:0005737">
    <property type="term" value="C:cytoplasm"/>
    <property type="evidence" value="ECO:0007669"/>
    <property type="project" value="TreeGrafter"/>
</dbReference>
<dbReference type="SUPFAM" id="SSF56801">
    <property type="entry name" value="Acetyl-CoA synthetase-like"/>
    <property type="match status" value="1"/>
</dbReference>
<dbReference type="InterPro" id="IPR045851">
    <property type="entry name" value="AMP-bd_C_sf"/>
</dbReference>
<dbReference type="GO" id="GO:0031177">
    <property type="term" value="F:phosphopantetheine binding"/>
    <property type="evidence" value="ECO:0007669"/>
    <property type="project" value="TreeGrafter"/>
</dbReference>
<dbReference type="PROSITE" id="PS50075">
    <property type="entry name" value="CARRIER"/>
    <property type="match status" value="1"/>
</dbReference>
<keyword evidence="6" id="KW-1185">Reference proteome</keyword>
<evidence type="ECO:0000256" key="1">
    <source>
        <dbReference type="ARBA" id="ARBA00001957"/>
    </source>
</evidence>
<gene>
    <name evidence="5" type="ORF">SAMN02910344_01256</name>
</gene>
<dbReference type="GO" id="GO:0043041">
    <property type="term" value="P:amino acid activation for nonribosomal peptide biosynthetic process"/>
    <property type="evidence" value="ECO:0007669"/>
    <property type="project" value="TreeGrafter"/>
</dbReference>
<name>A0A662ZIS0_9GAMM</name>
<dbReference type="AlphaFoldDB" id="A0A662ZIS0"/>
<dbReference type="Proteomes" id="UP000243745">
    <property type="component" value="Unassembled WGS sequence"/>
</dbReference>
<dbReference type="Gene3D" id="1.10.1200.10">
    <property type="entry name" value="ACP-like"/>
    <property type="match status" value="1"/>
</dbReference>
<sequence length="198" mass="22010">VRGHRIELGEIESALRSLPEIVRAVAVTVGNPPQLAVAAETEKQSSVTADEIREKLSSIVPEYMVPNHIEFYESLPVSANGKIDRKAIIGSFSNVNTSMKEEDRPRGELENRVANIWQRILKLEYISRNDDFFMSGGDSLTATRFVQTLQQENITSAPLPLRTLFSTPTIASICSYIEQNSLRDHGDAADNSYEEGTL</sequence>
<feature type="domain" description="Carrier" evidence="4">
    <location>
        <begin position="104"/>
        <end position="181"/>
    </location>
</feature>
<organism evidence="5 6">
    <name type="scientific">Ruminobacter amylophilus</name>
    <dbReference type="NCBI Taxonomy" id="867"/>
    <lineage>
        <taxon>Bacteria</taxon>
        <taxon>Pseudomonadati</taxon>
        <taxon>Pseudomonadota</taxon>
        <taxon>Gammaproteobacteria</taxon>
        <taxon>Aeromonadales</taxon>
        <taxon>Succinivibrionaceae</taxon>
        <taxon>Ruminobacter</taxon>
    </lineage>
</organism>
<dbReference type="EMBL" id="FOXF01000020">
    <property type="protein sequence ID" value="SFP39072.1"/>
    <property type="molecule type" value="Genomic_DNA"/>
</dbReference>
<dbReference type="PANTHER" id="PTHR45527">
    <property type="entry name" value="NONRIBOSOMAL PEPTIDE SYNTHETASE"/>
    <property type="match status" value="1"/>
</dbReference>
<dbReference type="SUPFAM" id="SSF47336">
    <property type="entry name" value="ACP-like"/>
    <property type="match status" value="1"/>
</dbReference>